<protein>
    <submittedName>
        <fullName evidence="1">Uncharacterized protein</fullName>
    </submittedName>
</protein>
<reference evidence="1 2" key="1">
    <citation type="submission" date="2014-03" db="EMBL/GenBank/DDBJ databases">
        <title>Sequencing and Comparison of Genomes and Transcriptome Profiles of Human Ehrlichiosis Agents.</title>
        <authorList>
            <person name="Lin M."/>
            <person name="Daugherty S.C."/>
            <person name="Nagaraj S."/>
            <person name="Cheng Z."/>
            <person name="Xiong Q."/>
            <person name="Lin F.-Y."/>
            <person name="Sengamalay N."/>
            <person name="Ott S."/>
            <person name="Godinez A."/>
            <person name="Tallon L.J."/>
            <person name="Sadzewicz L."/>
            <person name="Fraser C.M."/>
            <person name="Dunning Hotopp J.C."/>
            <person name="Rikihisa Y."/>
        </authorList>
    </citation>
    <scope>NUCLEOTIDE SEQUENCE [LARGE SCALE GENOMIC DNA]</scope>
    <source>
        <strain evidence="1 2">HF</strain>
    </source>
</reference>
<dbReference type="HOGENOM" id="CLU_3232935_0_0_5"/>
<dbReference type="STRING" id="391036.EHF_0249"/>
<accession>X5GK37</accession>
<gene>
    <name evidence="1" type="ORF">EHF_0249</name>
</gene>
<sequence length="43" mass="5012">MFVFLVVIRVNCNVKNCIYETGSVCIKVTYNVSLILKLHNEYM</sequence>
<keyword evidence="2" id="KW-1185">Reference proteome</keyword>
<evidence type="ECO:0000313" key="1">
    <source>
        <dbReference type="EMBL" id="AHX04486.1"/>
    </source>
</evidence>
<dbReference type="KEGG" id="ehh:EHF_0249"/>
<evidence type="ECO:0000313" key="2">
    <source>
        <dbReference type="Proteomes" id="UP000023762"/>
    </source>
</evidence>
<name>X5GK37_9RICK</name>
<dbReference type="EMBL" id="CP007474">
    <property type="protein sequence ID" value="AHX04486.1"/>
    <property type="molecule type" value="Genomic_DNA"/>
</dbReference>
<dbReference type="AlphaFoldDB" id="X5GK37"/>
<organism evidence="1 2">
    <name type="scientific">Ehrlichia japonica</name>
    <dbReference type="NCBI Taxonomy" id="391036"/>
    <lineage>
        <taxon>Bacteria</taxon>
        <taxon>Pseudomonadati</taxon>
        <taxon>Pseudomonadota</taxon>
        <taxon>Alphaproteobacteria</taxon>
        <taxon>Rickettsiales</taxon>
        <taxon>Anaplasmataceae</taxon>
        <taxon>Ehrlichia</taxon>
    </lineage>
</organism>
<proteinExistence type="predicted"/>
<dbReference type="Proteomes" id="UP000023762">
    <property type="component" value="Chromosome"/>
</dbReference>